<feature type="compositionally biased region" description="Low complexity" evidence="1">
    <location>
        <begin position="165"/>
        <end position="197"/>
    </location>
</feature>
<organism evidence="2 3">
    <name type="scientific">Methylorubrum extorquens</name>
    <name type="common">Methylobacterium dichloromethanicum</name>
    <name type="synonym">Methylobacterium extorquens</name>
    <dbReference type="NCBI Taxonomy" id="408"/>
    <lineage>
        <taxon>Bacteria</taxon>
        <taxon>Pseudomonadati</taxon>
        <taxon>Pseudomonadota</taxon>
        <taxon>Alphaproteobacteria</taxon>
        <taxon>Hyphomicrobiales</taxon>
        <taxon>Methylobacteriaceae</taxon>
        <taxon>Methylorubrum</taxon>
    </lineage>
</organism>
<evidence type="ECO:0000313" key="2">
    <source>
        <dbReference type="EMBL" id="WHQ70206.1"/>
    </source>
</evidence>
<dbReference type="AlphaFoldDB" id="A0AAX3WHD4"/>
<accession>A0AAX3WHD4</accession>
<protein>
    <submittedName>
        <fullName evidence="2">Uncharacterized protein</fullName>
    </submittedName>
</protein>
<reference evidence="2" key="1">
    <citation type="journal article" date="2022" name="Biotechnol. Bioprocess Eng.">
        <title>Pan-genome Analysis Reveals Comparative Genomic Features of Central Metabolic Pathways in Methylorubrum extorquens.</title>
        <authorList>
            <person name="Lee G.M."/>
            <person name="Scott-Nevros Z.K."/>
            <person name="Lee S.-M."/>
            <person name="Kim D."/>
        </authorList>
    </citation>
    <scope>NUCLEOTIDE SEQUENCE</scope>
    <source>
        <strain evidence="2">ATCC 55366</strain>
    </source>
</reference>
<sequence>MTSNSKTTNEQLKQELDDIDDRLRAAERYASRARKHEDAFWSRVYQALLDIYTVWHPLLNSEHLIEAYCIRHQIPFNSTKKANRFYAPIQHCFRSARSDSSIVHYADTLKEADRLGKTPNELVKWIEECDGPDGVYQAVAARRKAARAAQAAASHPPISAPQPTAQHSQPQAGAPPSAASQPASMPAAAPSSQTAPAQPLNTIGLVVDAIRTIDQLVNGKDDCAILIRNVANDGSRNLCVENTGTRQTFTTARITLPFVWSEIGNQEYVLSHREAERLSRSLSHSHTWNVDACVDELRFQSSNGHRIVAPALSDMDEGHRHMAVPSGHGSHLKLAFSRAREYLMWIDDIVRNIRIQSKNQRREAHEQIEQNQDILSNLWRQQRSVRVGQRTTMHVPASNRLLDHRSFDYVMPGKTKLPRALDLLPSKRWVLRKDIDPSAMGDEGEEMVALNVLEVNLFATYRLPFPTWADNMKCQPFDASNKVYIGEDVRLPTTEVSRLCRLLVTSGNDASVQFINTDEAQAALLAEFAHGGEQVRYMIPTIKSASLLRRQACQPLVRSLQLV</sequence>
<gene>
    <name evidence="2" type="ORF">KEC54_00595</name>
</gene>
<dbReference type="RefSeq" id="WP_012251982.1">
    <property type="nucleotide sequence ID" value="NZ_CP073633.1"/>
</dbReference>
<feature type="region of interest" description="Disordered" evidence="1">
    <location>
        <begin position="147"/>
        <end position="197"/>
    </location>
</feature>
<name>A0AAX3WHD4_METEX</name>
<dbReference type="EMBL" id="CP073633">
    <property type="protein sequence ID" value="WHQ70206.1"/>
    <property type="molecule type" value="Genomic_DNA"/>
</dbReference>
<proteinExistence type="predicted"/>
<evidence type="ECO:0000256" key="1">
    <source>
        <dbReference type="SAM" id="MobiDB-lite"/>
    </source>
</evidence>
<evidence type="ECO:0000313" key="3">
    <source>
        <dbReference type="Proteomes" id="UP001223720"/>
    </source>
</evidence>
<dbReference type="Proteomes" id="UP001223720">
    <property type="component" value="Chromosome"/>
</dbReference>